<gene>
    <name evidence="2" type="ORF">CPB84DRAFT_1795151</name>
</gene>
<dbReference type="EMBL" id="JADNYJ010000172">
    <property type="protein sequence ID" value="KAF8877327.1"/>
    <property type="molecule type" value="Genomic_DNA"/>
</dbReference>
<evidence type="ECO:0000313" key="3">
    <source>
        <dbReference type="Proteomes" id="UP000724874"/>
    </source>
</evidence>
<dbReference type="AlphaFoldDB" id="A0A9P5NDN9"/>
<protein>
    <submittedName>
        <fullName evidence="2">Uncharacterized protein</fullName>
    </submittedName>
</protein>
<feature type="region of interest" description="Disordered" evidence="1">
    <location>
        <begin position="1"/>
        <end position="21"/>
    </location>
</feature>
<comment type="caution">
    <text evidence="2">The sequence shown here is derived from an EMBL/GenBank/DDBJ whole genome shotgun (WGS) entry which is preliminary data.</text>
</comment>
<accession>A0A9P5NDN9</accession>
<sequence>MSNSVDDRSQILQRKAKNPPSTSYISTFSVTFANLTSAEDKSPEMLSVNKRLLNVDTYISFLQCTHS</sequence>
<proteinExistence type="predicted"/>
<dbReference type="Proteomes" id="UP000724874">
    <property type="component" value="Unassembled WGS sequence"/>
</dbReference>
<organism evidence="2 3">
    <name type="scientific">Gymnopilus junonius</name>
    <name type="common">Spectacular rustgill mushroom</name>
    <name type="synonym">Gymnopilus spectabilis subsp. junonius</name>
    <dbReference type="NCBI Taxonomy" id="109634"/>
    <lineage>
        <taxon>Eukaryota</taxon>
        <taxon>Fungi</taxon>
        <taxon>Dikarya</taxon>
        <taxon>Basidiomycota</taxon>
        <taxon>Agaricomycotina</taxon>
        <taxon>Agaricomycetes</taxon>
        <taxon>Agaricomycetidae</taxon>
        <taxon>Agaricales</taxon>
        <taxon>Agaricineae</taxon>
        <taxon>Hymenogastraceae</taxon>
        <taxon>Gymnopilus</taxon>
    </lineage>
</organism>
<keyword evidence="3" id="KW-1185">Reference proteome</keyword>
<name>A0A9P5NDN9_GYMJU</name>
<evidence type="ECO:0000256" key="1">
    <source>
        <dbReference type="SAM" id="MobiDB-lite"/>
    </source>
</evidence>
<evidence type="ECO:0000313" key="2">
    <source>
        <dbReference type="EMBL" id="KAF8877327.1"/>
    </source>
</evidence>
<reference evidence="2" key="1">
    <citation type="submission" date="2020-11" db="EMBL/GenBank/DDBJ databases">
        <authorList>
            <consortium name="DOE Joint Genome Institute"/>
            <person name="Ahrendt S."/>
            <person name="Riley R."/>
            <person name="Andreopoulos W."/>
            <person name="LaButti K."/>
            <person name="Pangilinan J."/>
            <person name="Ruiz-duenas F.J."/>
            <person name="Barrasa J.M."/>
            <person name="Sanchez-Garcia M."/>
            <person name="Camarero S."/>
            <person name="Miyauchi S."/>
            <person name="Serrano A."/>
            <person name="Linde D."/>
            <person name="Babiker R."/>
            <person name="Drula E."/>
            <person name="Ayuso-Fernandez I."/>
            <person name="Pacheco R."/>
            <person name="Padilla G."/>
            <person name="Ferreira P."/>
            <person name="Barriuso J."/>
            <person name="Kellner H."/>
            <person name="Castanera R."/>
            <person name="Alfaro M."/>
            <person name="Ramirez L."/>
            <person name="Pisabarro A.G."/>
            <person name="Kuo A."/>
            <person name="Tritt A."/>
            <person name="Lipzen A."/>
            <person name="He G."/>
            <person name="Yan M."/>
            <person name="Ng V."/>
            <person name="Cullen D."/>
            <person name="Martin F."/>
            <person name="Rosso M.-N."/>
            <person name="Henrissat B."/>
            <person name="Hibbett D."/>
            <person name="Martinez A.T."/>
            <person name="Grigoriev I.V."/>
        </authorList>
    </citation>
    <scope>NUCLEOTIDE SEQUENCE</scope>
    <source>
        <strain evidence="2">AH 44721</strain>
    </source>
</reference>